<keyword evidence="2" id="KW-1277">Toxin-antitoxin system</keyword>
<keyword evidence="10" id="KW-1185">Reference proteome</keyword>
<dbReference type="HOGENOM" id="CLU_118482_5_1_3"/>
<dbReference type="STRING" id="497965.Cyan7822_3579"/>
<dbReference type="Pfam" id="PF01850">
    <property type="entry name" value="PIN"/>
    <property type="match status" value="1"/>
</dbReference>
<dbReference type="Proteomes" id="UP000008206">
    <property type="component" value="Chromosome"/>
</dbReference>
<reference evidence="10" key="1">
    <citation type="journal article" date="2011" name="MBio">
        <title>Novel metabolic attributes of the genus Cyanothece, comprising a group of unicellular nitrogen-fixing Cyanobacteria.</title>
        <authorList>
            <person name="Bandyopadhyay A."/>
            <person name="Elvitigala T."/>
            <person name="Welsh E."/>
            <person name="Stockel J."/>
            <person name="Liberton M."/>
            <person name="Min H."/>
            <person name="Sherman L.A."/>
            <person name="Pakrasi H.B."/>
        </authorList>
    </citation>
    <scope>NUCLEOTIDE SEQUENCE [LARGE SCALE GENOMIC DNA]</scope>
    <source>
        <strain evidence="10">PCC 7822</strain>
    </source>
</reference>
<sequence>MSLRYLLDTNILSEIPRKSPNANVMAKLEEHQREIATAAIVLDEIIYGCNCLPPSKKRQNIEKFINNVILPRIPILPYNTEAAMWHGVERARLKKMGKTRPFADGQIAAIAYVNNLIIVTNNVSDFDGFKNLQVENWHLDQ</sequence>
<keyword evidence="6" id="KW-0460">Magnesium</keyword>
<evidence type="ECO:0000256" key="3">
    <source>
        <dbReference type="ARBA" id="ARBA00022722"/>
    </source>
</evidence>
<dbReference type="OrthoDB" id="9804823at2"/>
<dbReference type="GO" id="GO:0016787">
    <property type="term" value="F:hydrolase activity"/>
    <property type="evidence" value="ECO:0007669"/>
    <property type="project" value="UniProtKB-KW"/>
</dbReference>
<dbReference type="RefSeq" id="WP_013323589.1">
    <property type="nucleotide sequence ID" value="NC_014501.1"/>
</dbReference>
<comment type="cofactor">
    <cofactor evidence="1">
        <name>Mg(2+)</name>
        <dbReference type="ChEBI" id="CHEBI:18420"/>
    </cofactor>
</comment>
<dbReference type="InterPro" id="IPR050556">
    <property type="entry name" value="Type_II_TA_system_RNase"/>
</dbReference>
<evidence type="ECO:0000259" key="8">
    <source>
        <dbReference type="Pfam" id="PF01850"/>
    </source>
</evidence>
<dbReference type="PANTHER" id="PTHR33653:SF1">
    <property type="entry name" value="RIBONUCLEASE VAPC2"/>
    <property type="match status" value="1"/>
</dbReference>
<evidence type="ECO:0000256" key="1">
    <source>
        <dbReference type="ARBA" id="ARBA00001946"/>
    </source>
</evidence>
<evidence type="ECO:0000256" key="5">
    <source>
        <dbReference type="ARBA" id="ARBA00022801"/>
    </source>
</evidence>
<dbReference type="CDD" id="cd18747">
    <property type="entry name" value="PIN_VapC4-5_FitB-like"/>
    <property type="match status" value="1"/>
</dbReference>
<dbReference type="eggNOG" id="COG1487">
    <property type="taxonomic scope" value="Bacteria"/>
</dbReference>
<dbReference type="GO" id="GO:0046872">
    <property type="term" value="F:metal ion binding"/>
    <property type="evidence" value="ECO:0007669"/>
    <property type="project" value="UniProtKB-KW"/>
</dbReference>
<dbReference type="KEGG" id="cyj:Cyan7822_3579"/>
<keyword evidence="5" id="KW-0378">Hydrolase</keyword>
<evidence type="ECO:0000313" key="10">
    <source>
        <dbReference type="Proteomes" id="UP000008206"/>
    </source>
</evidence>
<evidence type="ECO:0000256" key="7">
    <source>
        <dbReference type="ARBA" id="ARBA00038093"/>
    </source>
</evidence>
<evidence type="ECO:0000256" key="4">
    <source>
        <dbReference type="ARBA" id="ARBA00022723"/>
    </source>
</evidence>
<name>E0UG19_GLOV7</name>
<dbReference type="EMBL" id="CP002198">
    <property type="protein sequence ID" value="ADN15520.1"/>
    <property type="molecule type" value="Genomic_DNA"/>
</dbReference>
<feature type="domain" description="PIN" evidence="8">
    <location>
        <begin position="5"/>
        <end position="122"/>
    </location>
</feature>
<dbReference type="PANTHER" id="PTHR33653">
    <property type="entry name" value="RIBONUCLEASE VAPC2"/>
    <property type="match status" value="1"/>
</dbReference>
<accession>E0UG19</accession>
<comment type="similarity">
    <text evidence="7">Belongs to the PINc/VapC protein family.</text>
</comment>
<organism evidence="9 10">
    <name type="scientific">Gloeothece verrucosa (strain PCC 7822)</name>
    <name type="common">Cyanothece sp. (strain PCC 7822)</name>
    <dbReference type="NCBI Taxonomy" id="497965"/>
    <lineage>
        <taxon>Bacteria</taxon>
        <taxon>Bacillati</taxon>
        <taxon>Cyanobacteriota</taxon>
        <taxon>Cyanophyceae</taxon>
        <taxon>Oscillatoriophycideae</taxon>
        <taxon>Chroococcales</taxon>
        <taxon>Aphanothecaceae</taxon>
        <taxon>Gloeothece</taxon>
        <taxon>Gloeothece verrucosa</taxon>
    </lineage>
</organism>
<dbReference type="InterPro" id="IPR002716">
    <property type="entry name" value="PIN_dom"/>
</dbReference>
<proteinExistence type="inferred from homology"/>
<evidence type="ECO:0000313" key="9">
    <source>
        <dbReference type="EMBL" id="ADN15520.1"/>
    </source>
</evidence>
<dbReference type="AlphaFoldDB" id="E0UG19"/>
<evidence type="ECO:0000256" key="6">
    <source>
        <dbReference type="ARBA" id="ARBA00022842"/>
    </source>
</evidence>
<keyword evidence="3" id="KW-0540">Nuclease</keyword>
<dbReference type="GO" id="GO:0004518">
    <property type="term" value="F:nuclease activity"/>
    <property type="evidence" value="ECO:0007669"/>
    <property type="project" value="UniProtKB-KW"/>
</dbReference>
<gene>
    <name evidence="9" type="ordered locus">Cyan7822_3579</name>
</gene>
<protein>
    <submittedName>
        <fullName evidence="9">PilT protein domain protein</fullName>
    </submittedName>
</protein>
<evidence type="ECO:0000256" key="2">
    <source>
        <dbReference type="ARBA" id="ARBA00022649"/>
    </source>
</evidence>
<dbReference type="SUPFAM" id="SSF88723">
    <property type="entry name" value="PIN domain-like"/>
    <property type="match status" value="1"/>
</dbReference>
<keyword evidence="4" id="KW-0479">Metal-binding</keyword>
<dbReference type="InterPro" id="IPR029060">
    <property type="entry name" value="PIN-like_dom_sf"/>
</dbReference>
<dbReference type="Gene3D" id="3.40.50.1010">
    <property type="entry name" value="5'-nuclease"/>
    <property type="match status" value="1"/>
</dbReference>